<name>A0A4R1M2M9_9SPHI</name>
<dbReference type="Proteomes" id="UP000294616">
    <property type="component" value="Unassembled WGS sequence"/>
</dbReference>
<dbReference type="AlphaFoldDB" id="A0A4R1M2M9"/>
<dbReference type="RefSeq" id="WP_132222067.1">
    <property type="nucleotide sequence ID" value="NZ_SMGO01000001.1"/>
</dbReference>
<gene>
    <name evidence="1" type="ORF">C8N28_0989</name>
</gene>
<accession>A0A4R1M2M9</accession>
<protein>
    <submittedName>
        <fullName evidence="1">Uncharacterized protein</fullName>
    </submittedName>
</protein>
<organism evidence="1 2">
    <name type="scientific">Albibacterium bauzanense</name>
    <dbReference type="NCBI Taxonomy" id="653929"/>
    <lineage>
        <taxon>Bacteria</taxon>
        <taxon>Pseudomonadati</taxon>
        <taxon>Bacteroidota</taxon>
        <taxon>Sphingobacteriia</taxon>
        <taxon>Sphingobacteriales</taxon>
        <taxon>Sphingobacteriaceae</taxon>
        <taxon>Albibacterium</taxon>
    </lineage>
</organism>
<keyword evidence="2" id="KW-1185">Reference proteome</keyword>
<comment type="caution">
    <text evidence="1">The sequence shown here is derived from an EMBL/GenBank/DDBJ whole genome shotgun (WGS) entry which is preliminary data.</text>
</comment>
<dbReference type="OrthoDB" id="5649947at2"/>
<dbReference type="EMBL" id="SMGO01000001">
    <property type="protein sequence ID" value="TCK85677.1"/>
    <property type="molecule type" value="Genomic_DNA"/>
</dbReference>
<sequence length="190" mass="22427">MNKLPNFDIKPNGEISREFLSRNMFTFYQAIEFIRNLSYGRNLNKEDLITVFTDNKGTCSTKHAVLKQLAHENHFNDIKLMLGVFKMNAKNTPKVAQTLTENNLKYIPEAHNYLKYKSEFFDFTKPNVSSSDFLNDLFFETEIQPNEITRDKVQIHRSFLVNWLNENSDIGYSLDEIWRIREQCIQNLSE</sequence>
<reference evidence="1 2" key="1">
    <citation type="submission" date="2019-03" db="EMBL/GenBank/DDBJ databases">
        <title>Genomic Encyclopedia of Archaeal and Bacterial Type Strains, Phase II (KMG-II): from individual species to whole genera.</title>
        <authorList>
            <person name="Goeker M."/>
        </authorList>
    </citation>
    <scope>NUCLEOTIDE SEQUENCE [LARGE SCALE GENOMIC DNA]</scope>
    <source>
        <strain evidence="1 2">DSM 22554</strain>
    </source>
</reference>
<evidence type="ECO:0000313" key="1">
    <source>
        <dbReference type="EMBL" id="TCK85677.1"/>
    </source>
</evidence>
<proteinExistence type="predicted"/>
<evidence type="ECO:0000313" key="2">
    <source>
        <dbReference type="Proteomes" id="UP000294616"/>
    </source>
</evidence>